<proteinExistence type="predicted"/>
<keyword evidence="2" id="KW-0378">Hydrolase</keyword>
<dbReference type="InterPro" id="IPR050438">
    <property type="entry name" value="LMW_PTPase"/>
</dbReference>
<organism evidence="2 3">
    <name type="scientific">Subtercola frigoramans</name>
    <dbReference type="NCBI Taxonomy" id="120298"/>
    <lineage>
        <taxon>Bacteria</taxon>
        <taxon>Bacillati</taxon>
        <taxon>Actinomycetota</taxon>
        <taxon>Actinomycetes</taxon>
        <taxon>Micrococcales</taxon>
        <taxon>Microbacteriaceae</taxon>
        <taxon>Subtercola</taxon>
    </lineage>
</organism>
<reference evidence="2 3" key="1">
    <citation type="submission" date="2021-01" db="EMBL/GenBank/DDBJ databases">
        <title>Sequencing the genomes of 1000 actinobacteria strains.</title>
        <authorList>
            <person name="Klenk H.-P."/>
        </authorList>
    </citation>
    <scope>NUCLEOTIDE SEQUENCE [LARGE SCALE GENOMIC DNA]</scope>
    <source>
        <strain evidence="2 3">DSM 13057</strain>
    </source>
</reference>
<gene>
    <name evidence="2" type="ORF">JOE66_003034</name>
</gene>
<dbReference type="PANTHER" id="PTHR11717:SF31">
    <property type="entry name" value="LOW MOLECULAR WEIGHT PROTEIN-TYROSINE-PHOSPHATASE ETP-RELATED"/>
    <property type="match status" value="1"/>
</dbReference>
<evidence type="ECO:0000259" key="1">
    <source>
        <dbReference type="SMART" id="SM00226"/>
    </source>
</evidence>
<feature type="domain" description="Phosphotyrosine protein phosphatase I" evidence="1">
    <location>
        <begin position="3"/>
        <end position="189"/>
    </location>
</feature>
<evidence type="ECO:0000313" key="3">
    <source>
        <dbReference type="Proteomes" id="UP000776164"/>
    </source>
</evidence>
<dbReference type="SMART" id="SM00226">
    <property type="entry name" value="LMWPc"/>
    <property type="match status" value="1"/>
</dbReference>
<dbReference type="Proteomes" id="UP000776164">
    <property type="component" value="Unassembled WGS sequence"/>
</dbReference>
<protein>
    <submittedName>
        <fullName evidence="2">Protein-tyrosine phosphatase</fullName>
        <ecNumber evidence="2">3.1.3.48</ecNumber>
    </submittedName>
</protein>
<keyword evidence="3" id="KW-1185">Reference proteome</keyword>
<dbReference type="Gene3D" id="3.40.50.2300">
    <property type="match status" value="1"/>
</dbReference>
<dbReference type="EC" id="3.1.3.48" evidence="2"/>
<dbReference type="RefSeq" id="WP_205110837.1">
    <property type="nucleotide sequence ID" value="NZ_BAAAHT010000014.1"/>
</dbReference>
<dbReference type="GO" id="GO:0004725">
    <property type="term" value="F:protein tyrosine phosphatase activity"/>
    <property type="evidence" value="ECO:0007669"/>
    <property type="project" value="UniProtKB-EC"/>
</dbReference>
<dbReference type="PANTHER" id="PTHR11717">
    <property type="entry name" value="LOW MOLECULAR WEIGHT PROTEIN TYROSINE PHOSPHATASE"/>
    <property type="match status" value="1"/>
</dbReference>
<dbReference type="InterPro" id="IPR023485">
    <property type="entry name" value="Ptyr_pPase"/>
</dbReference>
<dbReference type="SUPFAM" id="SSF52788">
    <property type="entry name" value="Phosphotyrosine protein phosphatases I"/>
    <property type="match status" value="1"/>
</dbReference>
<accession>A0ABS2L8H4</accession>
<dbReference type="EMBL" id="JAFBBU010000001">
    <property type="protein sequence ID" value="MBM7473400.1"/>
    <property type="molecule type" value="Genomic_DNA"/>
</dbReference>
<dbReference type="Pfam" id="PF01451">
    <property type="entry name" value="LMWPc"/>
    <property type="match status" value="1"/>
</dbReference>
<name>A0ABS2L8H4_9MICO</name>
<comment type="caution">
    <text evidence="2">The sequence shown here is derived from an EMBL/GenBank/DDBJ whole genome shotgun (WGS) entry which is preliminary data.</text>
</comment>
<sequence>MTLSILTVCTGNICRSPFAALYLQSKLAGVTGVTVSSAGTMARDGDSMTDEMGALAERFGLKPTTHAARYLVEPYIEKADLILPLTRGHRSEVVQMVPRKLLVTFTVREFARLGSLVSDDEVTAAAAAGGTDAEKVKAVCRLLASRRSQGDPAADPTLDDVVDPYRREDEVYELSVAQMVPALDEIARVLTLTLKAA</sequence>
<dbReference type="InterPro" id="IPR036196">
    <property type="entry name" value="Ptyr_pPase_sf"/>
</dbReference>
<evidence type="ECO:0000313" key="2">
    <source>
        <dbReference type="EMBL" id="MBM7473400.1"/>
    </source>
</evidence>